<organism evidence="1 2">
    <name type="scientific">Mesorhizobium shangrilense</name>
    <dbReference type="NCBI Taxonomy" id="460060"/>
    <lineage>
        <taxon>Bacteria</taxon>
        <taxon>Pseudomonadati</taxon>
        <taxon>Pseudomonadota</taxon>
        <taxon>Alphaproteobacteria</taxon>
        <taxon>Hyphomicrobiales</taxon>
        <taxon>Phyllobacteriaceae</taxon>
        <taxon>Mesorhizobium</taxon>
    </lineage>
</organism>
<keyword evidence="2" id="KW-1185">Reference proteome</keyword>
<evidence type="ECO:0000313" key="1">
    <source>
        <dbReference type="EMBL" id="MET2825521.1"/>
    </source>
</evidence>
<dbReference type="RefSeq" id="WP_354457615.1">
    <property type="nucleotide sequence ID" value="NZ_JBEWSZ010000001.1"/>
</dbReference>
<proteinExistence type="predicted"/>
<dbReference type="EMBL" id="JBEWSZ010000001">
    <property type="protein sequence ID" value="MET2825521.1"/>
    <property type="molecule type" value="Genomic_DNA"/>
</dbReference>
<dbReference type="PANTHER" id="PTHR38785:SF1">
    <property type="entry name" value="HOMOLOG OF VIRK"/>
    <property type="match status" value="1"/>
</dbReference>
<dbReference type="Pfam" id="PF04393">
    <property type="entry name" value="DUF535"/>
    <property type="match status" value="1"/>
</dbReference>
<sequence>MSTDTSKEPDFPSWPREAAGVAAQLGSLCARMGAQRSMVFLSRVACKPVSFFKWFRFLSRFRRQHRLGDPDDHLLRKKAYKFFALGLPAGRGFDLLADHFTLAATILPRDRLEAIWHGNSMDIGMVAGKRDAYTLTMRLAVHSAANHEGAFSIKLTRQSDRLDLVKLSFILYKLPGGYTAAIGGIQGSKWQESKRAVVDATRDMGGLRPKDAALLVIEGIALRGGADHFLGVSNATHTINFRVSRNRVRKHADMDEYWLDRGGRAGGEFGFVIPVKNAGIAPLTRRDIAKHEFLEIGRNLFLAQPLPPGPAWSACSASSPDRAMPPLPID</sequence>
<name>A0ABV2D670_9HYPH</name>
<dbReference type="PANTHER" id="PTHR38785">
    <property type="entry name" value="HOMOLOG OF VIRK"/>
    <property type="match status" value="1"/>
</dbReference>
<dbReference type="InterPro" id="IPR007488">
    <property type="entry name" value="DUF535"/>
</dbReference>
<comment type="caution">
    <text evidence="1">The sequence shown here is derived from an EMBL/GenBank/DDBJ whole genome shotgun (WGS) entry which is preliminary data.</text>
</comment>
<evidence type="ECO:0000313" key="2">
    <source>
        <dbReference type="Proteomes" id="UP001548832"/>
    </source>
</evidence>
<reference evidence="1 2" key="1">
    <citation type="submission" date="2024-06" db="EMBL/GenBank/DDBJ databases">
        <authorList>
            <person name="Kim D.-U."/>
        </authorList>
    </citation>
    <scope>NUCLEOTIDE SEQUENCE [LARGE SCALE GENOMIC DNA]</scope>
    <source>
        <strain evidence="1 2">KACC15460</strain>
    </source>
</reference>
<gene>
    <name evidence="1" type="ORF">ABVQ20_00860</name>
</gene>
<accession>A0ABV2D670</accession>
<protein>
    <submittedName>
        <fullName evidence="1">DUF535 family protein</fullName>
    </submittedName>
</protein>
<dbReference type="Proteomes" id="UP001548832">
    <property type="component" value="Unassembled WGS sequence"/>
</dbReference>